<sequence>MKPLSEKVKVSILFFVEFTWLACPGRFFSIFLQSYGLSNSQVGVLLSLPSLFAIISTPLWTALSDVLGDKRLVLLIIVPCSITLFALFQLPDVLWEGNLLTTHRFAWMFIIRSLLITFMSPIFSVIDTIALECLGSQKDRYGQCRLWGAVSWGLSSAFVIGPLLDVPSFHITTVFLIGNAITGIALLAVVYFMLPKPPTVSEEDSEGHETELQELLVESEEAENAGDLDKSSEHLVKLKHPDGIKEIDPASLLCDSALKDEQVEPKQSAVAVPEKAAVSPATRKFDLGDLGRLVVADGAASIVFFLNIFCLAIGSSVVENLIFLFFQEDLGATNTLCGISVLITVIFEIPIFQYSHKLLEILGTSKMMSVANFAYVVRTVGYTVFTNPWLVLLVEPMHGVTYGCKQSASVLYVSELAPKGEDYPPVWDHAIWLAPSWPGCTPVWKHGTLQPPTSVARPFSPGASNISGAAI</sequence>
<keyword evidence="3 6" id="KW-0812">Transmembrane</keyword>
<evidence type="ECO:0000256" key="1">
    <source>
        <dbReference type="ARBA" id="ARBA00004141"/>
    </source>
</evidence>
<feature type="transmembrane region" description="Helical" evidence="6">
    <location>
        <begin position="72"/>
        <end position="90"/>
    </location>
</feature>
<comment type="similarity">
    <text evidence="2">Belongs to the major facilitator superfamily. MFSD6 family.</text>
</comment>
<dbReference type="Pfam" id="PF12832">
    <property type="entry name" value="MFS_1_like"/>
    <property type="match status" value="1"/>
</dbReference>
<dbReference type="InterPro" id="IPR024989">
    <property type="entry name" value="MFS_assoc_dom"/>
</dbReference>
<dbReference type="EMBL" id="LGRX02008879">
    <property type="protein sequence ID" value="KAK3272601.1"/>
    <property type="molecule type" value="Genomic_DNA"/>
</dbReference>
<feature type="transmembrane region" description="Helical" evidence="6">
    <location>
        <begin position="170"/>
        <end position="194"/>
    </location>
</feature>
<evidence type="ECO:0000313" key="9">
    <source>
        <dbReference type="Proteomes" id="UP001190700"/>
    </source>
</evidence>
<dbReference type="PANTHER" id="PTHR16172">
    <property type="entry name" value="MAJOR FACILITATOR SUPERFAMILY DOMAIN-CONTAINING PROTEIN 6-LIKE"/>
    <property type="match status" value="1"/>
</dbReference>
<accession>A0AAE0G7Z5</accession>
<dbReference type="Proteomes" id="UP001190700">
    <property type="component" value="Unassembled WGS sequence"/>
</dbReference>
<keyword evidence="5 6" id="KW-0472">Membrane</keyword>
<comment type="subcellular location">
    <subcellularLocation>
        <location evidence="1">Membrane</location>
        <topology evidence="1">Multi-pass membrane protein</topology>
    </subcellularLocation>
</comment>
<dbReference type="GO" id="GO:0016020">
    <property type="term" value="C:membrane"/>
    <property type="evidence" value="ECO:0007669"/>
    <property type="project" value="UniProtKB-SubCell"/>
</dbReference>
<dbReference type="SUPFAM" id="SSF103473">
    <property type="entry name" value="MFS general substrate transporter"/>
    <property type="match status" value="1"/>
</dbReference>
<reference evidence="8 9" key="1">
    <citation type="journal article" date="2015" name="Genome Biol. Evol.">
        <title>Comparative Genomics of a Bacterivorous Green Alga Reveals Evolutionary Causalities and Consequences of Phago-Mixotrophic Mode of Nutrition.</title>
        <authorList>
            <person name="Burns J.A."/>
            <person name="Paasch A."/>
            <person name="Narechania A."/>
            <person name="Kim E."/>
        </authorList>
    </citation>
    <scope>NUCLEOTIDE SEQUENCE [LARGE SCALE GENOMIC DNA]</scope>
    <source>
        <strain evidence="8 9">PLY_AMNH</strain>
    </source>
</reference>
<name>A0AAE0G7Z5_9CHLO</name>
<feature type="transmembrane region" description="Helical" evidence="6">
    <location>
        <begin position="332"/>
        <end position="352"/>
    </location>
</feature>
<keyword evidence="4 6" id="KW-1133">Transmembrane helix</keyword>
<feature type="transmembrane region" description="Helical" evidence="6">
    <location>
        <begin position="12"/>
        <end position="36"/>
    </location>
</feature>
<organism evidence="8 9">
    <name type="scientific">Cymbomonas tetramitiformis</name>
    <dbReference type="NCBI Taxonomy" id="36881"/>
    <lineage>
        <taxon>Eukaryota</taxon>
        <taxon>Viridiplantae</taxon>
        <taxon>Chlorophyta</taxon>
        <taxon>Pyramimonadophyceae</taxon>
        <taxon>Pyramimonadales</taxon>
        <taxon>Pyramimonadaceae</taxon>
        <taxon>Cymbomonas</taxon>
    </lineage>
</organism>
<protein>
    <recommendedName>
        <fullName evidence="7">Major facilitator superfamily associated domain-containing protein</fullName>
    </recommendedName>
</protein>
<dbReference type="InterPro" id="IPR051717">
    <property type="entry name" value="MFS_MFSD6"/>
</dbReference>
<feature type="domain" description="Major facilitator superfamily associated" evidence="7">
    <location>
        <begin position="9"/>
        <end position="420"/>
    </location>
</feature>
<evidence type="ECO:0000256" key="4">
    <source>
        <dbReference type="ARBA" id="ARBA00022989"/>
    </source>
</evidence>
<evidence type="ECO:0000256" key="3">
    <source>
        <dbReference type="ARBA" id="ARBA00022692"/>
    </source>
</evidence>
<dbReference type="AlphaFoldDB" id="A0AAE0G7Z5"/>
<dbReference type="InterPro" id="IPR036259">
    <property type="entry name" value="MFS_trans_sf"/>
</dbReference>
<evidence type="ECO:0000313" key="8">
    <source>
        <dbReference type="EMBL" id="KAK3272601.1"/>
    </source>
</evidence>
<gene>
    <name evidence="8" type="ORF">CYMTET_19108</name>
</gene>
<comment type="caution">
    <text evidence="8">The sequence shown here is derived from an EMBL/GenBank/DDBJ whole genome shotgun (WGS) entry which is preliminary data.</text>
</comment>
<keyword evidence="9" id="KW-1185">Reference proteome</keyword>
<proteinExistence type="inferred from homology"/>
<dbReference type="Gene3D" id="1.20.1250.20">
    <property type="entry name" value="MFS general substrate transporter like domains"/>
    <property type="match status" value="2"/>
</dbReference>
<feature type="transmembrane region" description="Helical" evidence="6">
    <location>
        <begin position="146"/>
        <end position="164"/>
    </location>
</feature>
<evidence type="ECO:0000259" key="7">
    <source>
        <dbReference type="Pfam" id="PF12832"/>
    </source>
</evidence>
<evidence type="ECO:0000256" key="5">
    <source>
        <dbReference type="ARBA" id="ARBA00023136"/>
    </source>
</evidence>
<evidence type="ECO:0000256" key="6">
    <source>
        <dbReference type="SAM" id="Phobius"/>
    </source>
</evidence>
<dbReference type="PANTHER" id="PTHR16172:SF41">
    <property type="entry name" value="MAJOR FACILITATOR SUPERFAMILY DOMAIN-CONTAINING PROTEIN 6-LIKE"/>
    <property type="match status" value="1"/>
</dbReference>
<feature type="transmembrane region" description="Helical" evidence="6">
    <location>
        <begin position="42"/>
        <end position="60"/>
    </location>
</feature>
<feature type="transmembrane region" description="Helical" evidence="6">
    <location>
        <begin position="110"/>
        <end position="134"/>
    </location>
</feature>
<feature type="transmembrane region" description="Helical" evidence="6">
    <location>
        <begin position="302"/>
        <end position="326"/>
    </location>
</feature>
<evidence type="ECO:0000256" key="2">
    <source>
        <dbReference type="ARBA" id="ARBA00005241"/>
    </source>
</evidence>